<accession>A0A9D4IZE4</accession>
<evidence type="ECO:0000256" key="1">
    <source>
        <dbReference type="SAM" id="MobiDB-lite"/>
    </source>
</evidence>
<evidence type="ECO:0000313" key="2">
    <source>
        <dbReference type="EMBL" id="KAH3794001.1"/>
    </source>
</evidence>
<dbReference type="AlphaFoldDB" id="A0A9D4IZE4"/>
<protein>
    <submittedName>
        <fullName evidence="2">Uncharacterized protein</fullName>
    </submittedName>
</protein>
<gene>
    <name evidence="2" type="ORF">DPMN_147530</name>
</gene>
<dbReference type="EMBL" id="JAIWYP010000007">
    <property type="protein sequence ID" value="KAH3794001.1"/>
    <property type="molecule type" value="Genomic_DNA"/>
</dbReference>
<organism evidence="2 3">
    <name type="scientific">Dreissena polymorpha</name>
    <name type="common">Zebra mussel</name>
    <name type="synonym">Mytilus polymorpha</name>
    <dbReference type="NCBI Taxonomy" id="45954"/>
    <lineage>
        <taxon>Eukaryota</taxon>
        <taxon>Metazoa</taxon>
        <taxon>Spiralia</taxon>
        <taxon>Lophotrochozoa</taxon>
        <taxon>Mollusca</taxon>
        <taxon>Bivalvia</taxon>
        <taxon>Autobranchia</taxon>
        <taxon>Heteroconchia</taxon>
        <taxon>Euheterodonta</taxon>
        <taxon>Imparidentia</taxon>
        <taxon>Neoheterodontei</taxon>
        <taxon>Myida</taxon>
        <taxon>Dreissenoidea</taxon>
        <taxon>Dreissenidae</taxon>
        <taxon>Dreissena</taxon>
    </lineage>
</organism>
<reference evidence="2" key="2">
    <citation type="submission" date="2020-11" db="EMBL/GenBank/DDBJ databases">
        <authorList>
            <person name="McCartney M.A."/>
            <person name="Auch B."/>
            <person name="Kono T."/>
            <person name="Mallez S."/>
            <person name="Becker A."/>
            <person name="Gohl D.M."/>
            <person name="Silverstein K.A.T."/>
            <person name="Koren S."/>
            <person name="Bechman K.B."/>
            <person name="Herman A."/>
            <person name="Abrahante J.E."/>
            <person name="Garbe J."/>
        </authorList>
    </citation>
    <scope>NUCLEOTIDE SEQUENCE</scope>
    <source>
        <strain evidence="2">Duluth1</strain>
        <tissue evidence="2">Whole animal</tissue>
    </source>
</reference>
<name>A0A9D4IZE4_DREPO</name>
<feature type="compositionally biased region" description="Basic residues" evidence="1">
    <location>
        <begin position="34"/>
        <end position="49"/>
    </location>
</feature>
<feature type="region of interest" description="Disordered" evidence="1">
    <location>
        <begin position="32"/>
        <end position="57"/>
    </location>
</feature>
<keyword evidence="3" id="KW-1185">Reference proteome</keyword>
<dbReference type="Proteomes" id="UP000828390">
    <property type="component" value="Unassembled WGS sequence"/>
</dbReference>
<proteinExistence type="predicted"/>
<comment type="caution">
    <text evidence="2">The sequence shown here is derived from an EMBL/GenBank/DDBJ whole genome shotgun (WGS) entry which is preliminary data.</text>
</comment>
<sequence>MCGFRQLVGHTHPSLWKVLECVQKDNAMAQADVHRHRSGQPVTRKRKTSIAHQCRLN</sequence>
<reference evidence="2" key="1">
    <citation type="journal article" date="2019" name="bioRxiv">
        <title>The Genome of the Zebra Mussel, Dreissena polymorpha: A Resource for Invasive Species Research.</title>
        <authorList>
            <person name="McCartney M.A."/>
            <person name="Auch B."/>
            <person name="Kono T."/>
            <person name="Mallez S."/>
            <person name="Zhang Y."/>
            <person name="Obille A."/>
            <person name="Becker A."/>
            <person name="Abrahante J.E."/>
            <person name="Garbe J."/>
            <person name="Badalamenti J.P."/>
            <person name="Herman A."/>
            <person name="Mangelson H."/>
            <person name="Liachko I."/>
            <person name="Sullivan S."/>
            <person name="Sone E.D."/>
            <person name="Koren S."/>
            <person name="Silverstein K.A.T."/>
            <person name="Beckman K.B."/>
            <person name="Gohl D.M."/>
        </authorList>
    </citation>
    <scope>NUCLEOTIDE SEQUENCE</scope>
    <source>
        <strain evidence="2">Duluth1</strain>
        <tissue evidence="2">Whole animal</tissue>
    </source>
</reference>
<evidence type="ECO:0000313" key="3">
    <source>
        <dbReference type="Proteomes" id="UP000828390"/>
    </source>
</evidence>